<dbReference type="InParanoid" id="V4T3W7"/>
<accession>V4T3W7</accession>
<protein>
    <submittedName>
        <fullName evidence="1">Uncharacterized protein</fullName>
    </submittedName>
</protein>
<evidence type="ECO:0000313" key="2">
    <source>
        <dbReference type="Proteomes" id="UP000030687"/>
    </source>
</evidence>
<proteinExistence type="predicted"/>
<evidence type="ECO:0000313" key="1">
    <source>
        <dbReference type="EMBL" id="ESR44211.1"/>
    </source>
</evidence>
<keyword evidence="2" id="KW-1185">Reference proteome</keyword>
<gene>
    <name evidence="1" type="ORF">CICLE_v100118932mg</name>
</gene>
<dbReference type="Proteomes" id="UP000030687">
    <property type="component" value="Unassembled WGS sequence"/>
</dbReference>
<dbReference type="KEGG" id="cic:CICLE_v100118932m"/>
<sequence length="50" mass="5871">ALRKIKQRHLVKQDTMSFADGEFSRAVSRIEDQQVELSKLAEVKERHEEC</sequence>
<name>V4T3W7_CITCL</name>
<dbReference type="STRING" id="85681.V4T3W7"/>
<feature type="non-terminal residue" evidence="1">
    <location>
        <position position="1"/>
    </location>
</feature>
<dbReference type="EMBL" id="KI536861">
    <property type="protein sequence ID" value="ESR44211.1"/>
    <property type="molecule type" value="Genomic_DNA"/>
</dbReference>
<reference evidence="1 2" key="1">
    <citation type="submission" date="2013-10" db="EMBL/GenBank/DDBJ databases">
        <authorList>
            <consortium name="International Citrus Genome Consortium"/>
            <person name="Jenkins J."/>
            <person name="Schmutz J."/>
            <person name="Prochnik S."/>
            <person name="Rokhsar D."/>
            <person name="Gmitter F."/>
            <person name="Ollitrault P."/>
            <person name="Machado M."/>
            <person name="Talon M."/>
            <person name="Wincker P."/>
            <person name="Jaillon O."/>
            <person name="Morgante M."/>
        </authorList>
    </citation>
    <scope>NUCLEOTIDE SEQUENCE</scope>
    <source>
        <strain evidence="2">cv. Clemenules</strain>
    </source>
</reference>
<dbReference type="Gramene" id="ESR44211">
    <property type="protein sequence ID" value="ESR44211"/>
    <property type="gene ID" value="CICLE_v100118932mg"/>
</dbReference>
<dbReference type="AlphaFoldDB" id="V4T3W7"/>
<organism evidence="1 2">
    <name type="scientific">Citrus clementina</name>
    <name type="common">Clementine</name>
    <name type="synonym">Citrus deliciosa x Citrus sinensis</name>
    <dbReference type="NCBI Taxonomy" id="85681"/>
    <lineage>
        <taxon>Eukaryota</taxon>
        <taxon>Viridiplantae</taxon>
        <taxon>Streptophyta</taxon>
        <taxon>Embryophyta</taxon>
        <taxon>Tracheophyta</taxon>
        <taxon>Spermatophyta</taxon>
        <taxon>Magnoliopsida</taxon>
        <taxon>eudicotyledons</taxon>
        <taxon>Gunneridae</taxon>
        <taxon>Pentapetalae</taxon>
        <taxon>rosids</taxon>
        <taxon>malvids</taxon>
        <taxon>Sapindales</taxon>
        <taxon>Rutaceae</taxon>
        <taxon>Aurantioideae</taxon>
        <taxon>Citrus</taxon>
    </lineage>
</organism>